<dbReference type="NCBIfam" id="TIGR03864">
    <property type="entry name" value="PQQ_ABC_ATP"/>
    <property type="match status" value="1"/>
</dbReference>
<gene>
    <name evidence="7" type="ORF">QOZ94_002428</name>
</gene>
<name>A0ABU0LET9_XANAG</name>
<evidence type="ECO:0000256" key="1">
    <source>
        <dbReference type="ARBA" id="ARBA00005417"/>
    </source>
</evidence>
<feature type="domain" description="ABC transporter" evidence="6">
    <location>
        <begin position="11"/>
        <end position="241"/>
    </location>
</feature>
<reference evidence="7 8" key="1">
    <citation type="submission" date="2023-07" db="EMBL/GenBank/DDBJ databases">
        <title>Genomic Encyclopedia of Type Strains, Phase IV (KMG-IV): sequencing the most valuable type-strain genomes for metagenomic binning, comparative biology and taxonomic classification.</title>
        <authorList>
            <person name="Goeker M."/>
        </authorList>
    </citation>
    <scope>NUCLEOTIDE SEQUENCE [LARGE SCALE GENOMIC DNA]</scope>
    <source>
        <strain evidence="7 8">DSM 3770</strain>
    </source>
</reference>
<proteinExistence type="inferred from homology"/>
<dbReference type="EMBL" id="JAUSVY010000005">
    <property type="protein sequence ID" value="MDQ0505628.1"/>
    <property type="molecule type" value="Genomic_DNA"/>
</dbReference>
<sequence length="251" mass="26722">MMEEPQGVPALDVAGVSHSFGRRRALDDVSFQVPRGRFVALLGPNGAGKTTLFSLVTRLYACRSGAVRIFGQDVSRAPSAALGELGVVFQSRTLDLDLTVRQNLIYHAALHGLAGAASAVRITGLLALVGLQERANDKVRTLSGGQARRVEIARALVHRPRLLLLDEATVGLDLASRRAIVALVRDLVREEGLAVLWATHIFDEVTATDEVHVLHRGRIIAAGTAADLAGEGASLEAAFRALTERDEGEAA</sequence>
<dbReference type="SUPFAM" id="SSF52540">
    <property type="entry name" value="P-loop containing nucleoside triphosphate hydrolases"/>
    <property type="match status" value="1"/>
</dbReference>
<evidence type="ECO:0000256" key="2">
    <source>
        <dbReference type="ARBA" id="ARBA00022448"/>
    </source>
</evidence>
<dbReference type="InterPro" id="IPR050763">
    <property type="entry name" value="ABC_transporter_ATP-binding"/>
</dbReference>
<keyword evidence="3" id="KW-0536">Nodulation</keyword>
<evidence type="ECO:0000313" key="8">
    <source>
        <dbReference type="Proteomes" id="UP001241747"/>
    </source>
</evidence>
<keyword evidence="8" id="KW-1185">Reference proteome</keyword>
<evidence type="ECO:0000313" key="7">
    <source>
        <dbReference type="EMBL" id="MDQ0505628.1"/>
    </source>
</evidence>
<keyword evidence="4" id="KW-0547">Nucleotide-binding</keyword>
<dbReference type="PROSITE" id="PS50893">
    <property type="entry name" value="ABC_TRANSPORTER_2"/>
    <property type="match status" value="1"/>
</dbReference>
<keyword evidence="5 7" id="KW-0067">ATP-binding</keyword>
<dbReference type="InterPro" id="IPR003439">
    <property type="entry name" value="ABC_transporter-like_ATP-bd"/>
</dbReference>
<dbReference type="GO" id="GO:0005524">
    <property type="term" value="F:ATP binding"/>
    <property type="evidence" value="ECO:0007669"/>
    <property type="project" value="UniProtKB-KW"/>
</dbReference>
<comment type="caution">
    <text evidence="7">The sequence shown here is derived from an EMBL/GenBank/DDBJ whole genome shotgun (WGS) entry which is preliminary data.</text>
</comment>
<dbReference type="SMART" id="SM00382">
    <property type="entry name" value="AAA"/>
    <property type="match status" value="1"/>
</dbReference>
<dbReference type="PANTHER" id="PTHR42711">
    <property type="entry name" value="ABC TRANSPORTER ATP-BINDING PROTEIN"/>
    <property type="match status" value="1"/>
</dbReference>
<evidence type="ECO:0000256" key="4">
    <source>
        <dbReference type="ARBA" id="ARBA00022741"/>
    </source>
</evidence>
<dbReference type="InterPro" id="IPR003593">
    <property type="entry name" value="AAA+_ATPase"/>
</dbReference>
<dbReference type="InterPro" id="IPR017871">
    <property type="entry name" value="ABC_transporter-like_CS"/>
</dbReference>
<accession>A0ABU0LET9</accession>
<dbReference type="RefSeq" id="WP_237346391.1">
    <property type="nucleotide sequence ID" value="NZ_JABWGX010000018.1"/>
</dbReference>
<dbReference type="PANTHER" id="PTHR42711:SF5">
    <property type="entry name" value="ABC TRANSPORTER ATP-BINDING PROTEIN NATA"/>
    <property type="match status" value="1"/>
</dbReference>
<dbReference type="Gene3D" id="3.40.50.300">
    <property type="entry name" value="P-loop containing nucleotide triphosphate hydrolases"/>
    <property type="match status" value="1"/>
</dbReference>
<evidence type="ECO:0000256" key="3">
    <source>
        <dbReference type="ARBA" id="ARBA00022458"/>
    </source>
</evidence>
<dbReference type="PROSITE" id="PS00211">
    <property type="entry name" value="ABC_TRANSPORTER_1"/>
    <property type="match status" value="1"/>
</dbReference>
<dbReference type="Proteomes" id="UP001241747">
    <property type="component" value="Unassembled WGS sequence"/>
</dbReference>
<protein>
    <submittedName>
        <fullName evidence="7">ABC-2 type transport system ATP-binding protein</fullName>
    </submittedName>
</protein>
<dbReference type="InterPro" id="IPR027417">
    <property type="entry name" value="P-loop_NTPase"/>
</dbReference>
<evidence type="ECO:0000256" key="5">
    <source>
        <dbReference type="ARBA" id="ARBA00022840"/>
    </source>
</evidence>
<keyword evidence="2" id="KW-0813">Transport</keyword>
<organism evidence="7 8">
    <name type="scientific">Xanthobacter agilis</name>
    <dbReference type="NCBI Taxonomy" id="47492"/>
    <lineage>
        <taxon>Bacteria</taxon>
        <taxon>Pseudomonadati</taxon>
        <taxon>Pseudomonadota</taxon>
        <taxon>Alphaproteobacteria</taxon>
        <taxon>Hyphomicrobiales</taxon>
        <taxon>Xanthobacteraceae</taxon>
        <taxon>Xanthobacter</taxon>
    </lineage>
</organism>
<dbReference type="InterPro" id="IPR022467">
    <property type="entry name" value="ABC_transprt_ATP-bd_su_PQQ"/>
</dbReference>
<comment type="similarity">
    <text evidence="1">Belongs to the ABC transporter superfamily.</text>
</comment>
<dbReference type="Pfam" id="PF00005">
    <property type="entry name" value="ABC_tran"/>
    <property type="match status" value="1"/>
</dbReference>
<evidence type="ECO:0000259" key="6">
    <source>
        <dbReference type="PROSITE" id="PS50893"/>
    </source>
</evidence>